<organism evidence="2 3">
    <name type="scientific">Sphingobacterium spiritivorum</name>
    <name type="common">Flavobacterium spiritivorum</name>
    <dbReference type="NCBI Taxonomy" id="258"/>
    <lineage>
        <taxon>Bacteria</taxon>
        <taxon>Pseudomonadati</taxon>
        <taxon>Bacteroidota</taxon>
        <taxon>Sphingobacteriia</taxon>
        <taxon>Sphingobacteriales</taxon>
        <taxon>Sphingobacteriaceae</taxon>
        <taxon>Sphingobacterium</taxon>
    </lineage>
</organism>
<evidence type="ECO:0000313" key="2">
    <source>
        <dbReference type="EMBL" id="SUJ01696.1"/>
    </source>
</evidence>
<dbReference type="Proteomes" id="UP000254893">
    <property type="component" value="Unassembled WGS sequence"/>
</dbReference>
<gene>
    <name evidence="2" type="ORF">NCTC11388_00867</name>
</gene>
<name>A0A380BIX0_SPHSI</name>
<reference evidence="2 3" key="1">
    <citation type="submission" date="2018-06" db="EMBL/GenBank/DDBJ databases">
        <authorList>
            <consortium name="Pathogen Informatics"/>
            <person name="Doyle S."/>
        </authorList>
    </citation>
    <scope>NUCLEOTIDE SEQUENCE [LARGE SCALE GENOMIC DNA]</scope>
    <source>
        <strain evidence="2 3">NCTC11388</strain>
    </source>
</reference>
<dbReference type="EMBL" id="UGYW01000002">
    <property type="protein sequence ID" value="SUJ01696.1"/>
    <property type="molecule type" value="Genomic_DNA"/>
</dbReference>
<dbReference type="RefSeq" id="WP_003001396.1">
    <property type="nucleotide sequence ID" value="NZ_CP068082.1"/>
</dbReference>
<feature type="domain" description="FAS1" evidence="1">
    <location>
        <begin position="52"/>
        <end position="216"/>
    </location>
</feature>
<dbReference type="AlphaFoldDB" id="A0A380BIX0"/>
<dbReference type="GeneID" id="95430231"/>
<dbReference type="SUPFAM" id="SSF82153">
    <property type="entry name" value="FAS1 domain"/>
    <property type="match status" value="1"/>
</dbReference>
<dbReference type="Pfam" id="PF02469">
    <property type="entry name" value="Fasciclin"/>
    <property type="match status" value="1"/>
</dbReference>
<dbReference type="Gene3D" id="2.30.180.10">
    <property type="entry name" value="FAS1 domain"/>
    <property type="match status" value="1"/>
</dbReference>
<protein>
    <recommendedName>
        <fullName evidence="1">FAS1 domain-containing protein</fullName>
    </recommendedName>
</protein>
<dbReference type="InterPro" id="IPR000782">
    <property type="entry name" value="FAS1_domain"/>
</dbReference>
<evidence type="ECO:0000259" key="1">
    <source>
        <dbReference type="Pfam" id="PF02469"/>
    </source>
</evidence>
<evidence type="ECO:0000313" key="3">
    <source>
        <dbReference type="Proteomes" id="UP000254893"/>
    </source>
</evidence>
<sequence length="241" mass="27542">MKNLLYILTALLVLASCNKDDYFSDSGVHDPKFNGNMMQYLDSKGQKPQDPFDTLTQIIRYAGMEDNFKNDRLTFFAPPDPTIRKALNYLNVVLYLGGQDTIKSYQEVKPAVWKSILSEYMIKGDFGLNDFRQVDTTALYAFSGQIFETYNETQPINVGAVYHDLNNNGVVIKYAGPRQILLSYVPDYSRPTSSWVNTFVASSNIQPTNGRVHVLNYNRHVFGFLYNRFANLAIEYGIDYK</sequence>
<proteinExistence type="predicted"/>
<accession>A0A380BIX0</accession>
<dbReference type="InterPro" id="IPR036378">
    <property type="entry name" value="FAS1_dom_sf"/>
</dbReference>
<dbReference type="PROSITE" id="PS51257">
    <property type="entry name" value="PROKAR_LIPOPROTEIN"/>
    <property type="match status" value="1"/>
</dbReference>